<evidence type="ECO:0000259" key="8">
    <source>
        <dbReference type="Pfam" id="PF16361"/>
    </source>
</evidence>
<keyword evidence="4 5" id="KW-0720">Serine protease</keyword>
<keyword evidence="3 5" id="KW-0378">Hydrolase</keyword>
<dbReference type="InterPro" id="IPR032304">
    <property type="entry name" value="Peptidase_S8_N"/>
</dbReference>
<dbReference type="PROSITE" id="PS00138">
    <property type="entry name" value="SUBTILASE_SER"/>
    <property type="match status" value="1"/>
</dbReference>
<dbReference type="InterPro" id="IPR023828">
    <property type="entry name" value="Peptidase_S8_Ser-AS"/>
</dbReference>
<dbReference type="Pfam" id="PF00082">
    <property type="entry name" value="Peptidase_S8"/>
    <property type="match status" value="1"/>
</dbReference>
<dbReference type="NCBIfam" id="TIGR04183">
    <property type="entry name" value="Por_Secre_tail"/>
    <property type="match status" value="1"/>
</dbReference>
<dbReference type="RefSeq" id="WP_169657405.1">
    <property type="nucleotide sequence ID" value="NZ_JABANE010000035.1"/>
</dbReference>
<dbReference type="InterPro" id="IPR022398">
    <property type="entry name" value="Peptidase_S8_His-AS"/>
</dbReference>
<dbReference type="InterPro" id="IPR023827">
    <property type="entry name" value="Peptidase_S8_Asp-AS"/>
</dbReference>
<dbReference type="InterPro" id="IPR026444">
    <property type="entry name" value="Secre_tail"/>
</dbReference>
<dbReference type="PROSITE" id="PS00136">
    <property type="entry name" value="SUBTILASE_ASP"/>
    <property type="match status" value="1"/>
</dbReference>
<evidence type="ECO:0000313" key="10">
    <source>
        <dbReference type="EMBL" id="NME69120.1"/>
    </source>
</evidence>
<evidence type="ECO:0000256" key="5">
    <source>
        <dbReference type="PROSITE-ProRule" id="PRU01240"/>
    </source>
</evidence>
<evidence type="ECO:0000256" key="4">
    <source>
        <dbReference type="ARBA" id="ARBA00022825"/>
    </source>
</evidence>
<dbReference type="GO" id="GO:0004252">
    <property type="term" value="F:serine-type endopeptidase activity"/>
    <property type="evidence" value="ECO:0007669"/>
    <property type="project" value="UniProtKB-UniRule"/>
</dbReference>
<comment type="similarity">
    <text evidence="1 5 6">Belongs to the peptidase S8 family.</text>
</comment>
<keyword evidence="11" id="KW-1185">Reference proteome</keyword>
<evidence type="ECO:0000313" key="11">
    <source>
        <dbReference type="Proteomes" id="UP000576082"/>
    </source>
</evidence>
<evidence type="ECO:0000256" key="6">
    <source>
        <dbReference type="RuleBase" id="RU003355"/>
    </source>
</evidence>
<dbReference type="Proteomes" id="UP000576082">
    <property type="component" value="Unassembled WGS sequence"/>
</dbReference>
<dbReference type="PRINTS" id="PR00723">
    <property type="entry name" value="SUBTILISIN"/>
</dbReference>
<dbReference type="Pfam" id="PF18962">
    <property type="entry name" value="Por_Secre_tail"/>
    <property type="match status" value="1"/>
</dbReference>
<evidence type="ECO:0000256" key="3">
    <source>
        <dbReference type="ARBA" id="ARBA00022801"/>
    </source>
</evidence>
<feature type="domain" description="Peptidase S8/S53" evidence="7">
    <location>
        <begin position="189"/>
        <end position="480"/>
    </location>
</feature>
<feature type="domain" description="Subtilase N-terminal" evidence="8">
    <location>
        <begin position="29"/>
        <end position="166"/>
    </location>
</feature>
<dbReference type="InterPro" id="IPR051048">
    <property type="entry name" value="Peptidase_S8/S53_subtilisin"/>
</dbReference>
<dbReference type="InterPro" id="IPR013783">
    <property type="entry name" value="Ig-like_fold"/>
</dbReference>
<dbReference type="InterPro" id="IPR036852">
    <property type="entry name" value="Peptidase_S8/S53_dom_sf"/>
</dbReference>
<evidence type="ECO:0000256" key="1">
    <source>
        <dbReference type="ARBA" id="ARBA00011073"/>
    </source>
</evidence>
<evidence type="ECO:0000259" key="7">
    <source>
        <dbReference type="Pfam" id="PF00082"/>
    </source>
</evidence>
<dbReference type="InterPro" id="IPR000209">
    <property type="entry name" value="Peptidase_S8/S53_dom"/>
</dbReference>
<protein>
    <submittedName>
        <fullName evidence="10">S8 family serine peptidase</fullName>
    </submittedName>
</protein>
<dbReference type="PANTHER" id="PTHR43399">
    <property type="entry name" value="SUBTILISIN-RELATED"/>
    <property type="match status" value="1"/>
</dbReference>
<evidence type="ECO:0000256" key="2">
    <source>
        <dbReference type="ARBA" id="ARBA00022670"/>
    </source>
</evidence>
<dbReference type="Gene3D" id="2.60.40.10">
    <property type="entry name" value="Immunoglobulins"/>
    <property type="match status" value="5"/>
</dbReference>
<reference evidence="10 11" key="1">
    <citation type="submission" date="2020-04" db="EMBL/GenBank/DDBJ databases">
        <title>Flammeovirga sp. SR4, a novel species isolated from seawater.</title>
        <authorList>
            <person name="Wang X."/>
        </authorList>
    </citation>
    <scope>NUCLEOTIDE SEQUENCE [LARGE SCALE GENOMIC DNA]</scope>
    <source>
        <strain evidence="10 11">ATCC 23126</strain>
    </source>
</reference>
<comment type="caution">
    <text evidence="10">The sequence shown here is derived from an EMBL/GenBank/DDBJ whole genome shotgun (WGS) entry which is preliminary data.</text>
</comment>
<dbReference type="PROSITE" id="PS51892">
    <property type="entry name" value="SUBTILASE"/>
    <property type="match status" value="1"/>
</dbReference>
<organism evidence="10 11">
    <name type="scientific">Flammeovirga aprica JL-4</name>
    <dbReference type="NCBI Taxonomy" id="694437"/>
    <lineage>
        <taxon>Bacteria</taxon>
        <taxon>Pseudomonadati</taxon>
        <taxon>Bacteroidota</taxon>
        <taxon>Cytophagia</taxon>
        <taxon>Cytophagales</taxon>
        <taxon>Flammeovirgaceae</taxon>
        <taxon>Flammeovirga</taxon>
    </lineage>
</organism>
<evidence type="ECO:0000259" key="9">
    <source>
        <dbReference type="Pfam" id="PF18962"/>
    </source>
</evidence>
<dbReference type="Gene3D" id="3.40.50.200">
    <property type="entry name" value="Peptidase S8/S53 domain"/>
    <property type="match status" value="1"/>
</dbReference>
<feature type="active site" description="Charge relay system" evidence="5">
    <location>
        <position position="197"/>
    </location>
</feature>
<dbReference type="GO" id="GO:0006508">
    <property type="term" value="P:proteolysis"/>
    <property type="evidence" value="ECO:0007669"/>
    <property type="project" value="UniProtKB-KW"/>
</dbReference>
<feature type="active site" description="Charge relay system" evidence="5">
    <location>
        <position position="430"/>
    </location>
</feature>
<feature type="active site" description="Charge relay system" evidence="5">
    <location>
        <position position="251"/>
    </location>
</feature>
<feature type="domain" description="Secretion system C-terminal sorting" evidence="9">
    <location>
        <begin position="2646"/>
        <end position="2723"/>
    </location>
</feature>
<accession>A0A7X9RUU5</accession>
<dbReference type="EMBL" id="JABANE010000035">
    <property type="protein sequence ID" value="NME69120.1"/>
    <property type="molecule type" value="Genomic_DNA"/>
</dbReference>
<sequence length="2725" mass="304741">MTIISCSLDSLAQGNSDLILQKYEEHIIRVKLKKDKIDAFTQLNNSSSDQGIITTGDSQLDALNERYGITKLQRVFPYSSKFEEKHRHYGLHLWYEFTFTTDESPDIVAENFSTFTDFEISKPVNRKVLSEGKYTAFEASKIKGFSSEVSMNDPFLSNQWHYHNTGQNNGVVGADISLYDAWEINSGSSNVIVAVMDAGIDVDHIDLEDNIWVNQIEIPNNGVDEDGNGYIDDINGFNFVSNNGDIEAGEHGTHVGGTISAVNNNSIGVAGVAGGNGNSNGVKLMSCMNFANNGSNGGFAQAFVYATDNGAVISQNSWGHTTPSYFDQEILDAIDYFIAEAGSENDSPMKGGIVIFASGNSNDNDLYYPGYYEPILTVASTTNEDQKAYYSNYGDWVDIAAPGGETISNAEKGILSTLPNDTYGYFQGTSMACPHVSGVAALVVSAAKGNMTNTELRSILENAVDDISAQNPLFNGKLGTGRINAYKALQSIKTIGVTPEEIIFNVYENQPQSQKVTVFNISDNSVNFDLTSNSSYFSFDETNVELGIDETKEITITFNPEGFDFGNYKENILFDSNVDFNVDVQINVYEEPNIYVDSVSVNFGEVYQGFTKTRQIEIYNNAFAQLELSAIQSSATSFEIETTSITVPPYGNVFLPVTYSTLNALDENAVLTFSTNDLENTSFSIPLSASIYPNAPPVISTTDSINLKQAESGIITSTFQIENTGTDDLKYSFQPQRNENAISQLTTVKENYYNQAQFEKGDSLYLKGREVVENYGSSTHQFYQWTSQQVTYQWNDIRSKGQNYQLLDEGSTTYAFNQFEFPFFSTLHQSITVFSNGYLQLGNSSSSQWNNTSFPVNDAVNNIIAPYWTDLDSVEVTILEEQNKLVIQYQGQYFHKPESEAKFQVVLHKSGEIDFYYHTITLSHKGTVGLENENAEEGLLIAFNNSFIQNERAIHITPSYFQFSPESGTVISNTNAGVQLSYNSASYFDAGSGNEHSVFIYSNDPSQPLVLLPFTVQYGDVVLALSDTVVNDTSYIGNQYSKEIIIYNNGYENLLISDLTSNIPAILFDETNLTVPSNDSVIIKIERLSEIVENIEGNITFKTNDLSQQNVEIPVSIHNIDYPEVEVTKSLLQFNGYYQRTIGLLDSFIVKNRRVLPLTLEVTVESDTPTPWFTINDSTTLAAFSLDENIEKTLRIEIKENLPTGDYSGKVIIKTNDPFQPQLEIAIELTVNPSPHLSVVEFIHFDQRYIDSTNTFLAVIENIGDEDLNLSYDESNLQFFGLINNTALTLGANEKDTLQFDFNPLSENEVTENLSILTNMADTVPYEIRFSGNGVFEREVEVTERFSTFDIDFNETANGQLNIENTSDHSALYKIVVKEKSSDEVIDRPASTYNDGFNVLILGSGRDEWLKQSVDELYATGRFTSVSGINAFDYTPSIPQIEDFDVILVNGIFGYDNSEKLGNVLHQYIEKGGSVVLSAFVNLESSDQILGLWKENDYDPIEVTNEQLSTKGNGIADNTHPLLDGVNYFDTYNRLGIPTNKIKTDTEVLVSYNDGVPCVLKRNINNKSIFYVNSYTAYWTEGSDGGQLFANVIHEAYNVNAGSSLSWVTSSIPFEGEIGAGQSLDFDFLINEHQDIFGGSHSASLQVYVTEGNYDVLKTTSYIDVNVQATHLISVDSTFVINNERQYKSIPKRITLENKGAGYFYIDETLLSSDKINIEDTDIKDSQINPYTSYYYDITYQADEVGIVKDSITLVGTDGEKVVFSIEGNVVPNGTLSFENTLVINVEHDEKKIVSHTFTNPETGSVDFILSSYYEEAVLENLYSNSSLQTTGQEYSFTSSNDVGGPSFEWIDITTTGTELILGDDESFKLQNLSWDFILYEKHYENIYISSNGYLTFDKENTTVFENEELPNTSKPHSIIAPLWTDLTPQRSGTIHYALDDDKLIVQYTKVSTYDNFEGENTFQVVYWKNGLIQYNYKNVEANEYTIGIENYAGYEGLTIAYNSNEITANTSYHLTPPKRVLVPQSTRFTLEGGGSKEVYFAVNAEDLFYADNFEQSITIQTSNPDYPAYQLDIDFNVLRGIHIKDTIPNQTVELKDSIKIDMTQYFSSSLEDTNINFSVQPNPYLTFKEIDGTLTIIVDHYFDHMQSISVIASQGDISNQQSFSLNTFTDKPYIKKEITDKTLLIGGTYSFNLKDYFGFPTNEEMYMIELEDEAKANYSIEDSILTLQTNHIFGKENGLEVKLIALNSKGSITQIFNIVSYNNRPEGKGDDIVIDIVESESYLLDPSAIYSDRDGHSLLYKVFIPTNTIIKVEKAEGSSFKITPLDKGIASLMFTVDDGYQSINDTINITVEGNYSPVQNITIEDQELILGFTKEIDISNVFVDPEDALLSYEVSTSNENVEAEIEGTSLKLKALEEGKASINIIVSDGEKKSEIAFNVIALNNAVTLIKDIDDVQMYITDEGILMDMDTIFNDVDGHDLSYNIEIDDNSVLSQRKLTGNLYEFIPMEIGEALIVITATDSYSEVSTSFSVNIPNRIPVLLKKMEDQEFYLSDQQQLYIISDYFEDQDQHPLNYSISTTNSDFVTFNLIEKTLEIQFNQAGNGIITVQAEDDYNGSISTSFELTVLEDTIPTSLENSITTQRLDIYPNPVSDRIHFTLANSQKLKMIKLFDVSGQEIKDFVIEPTINSEGNNYTIDVRNLSQGMYFIRIKTVDQNFLSSKFIKK</sequence>
<dbReference type="PANTHER" id="PTHR43399:SF4">
    <property type="entry name" value="CELL WALL-ASSOCIATED PROTEASE"/>
    <property type="match status" value="1"/>
</dbReference>
<proteinExistence type="inferred from homology"/>
<gene>
    <name evidence="10" type="ORF">HHU12_14185</name>
</gene>
<dbReference type="SUPFAM" id="SSF52743">
    <property type="entry name" value="Subtilisin-like"/>
    <property type="match status" value="1"/>
</dbReference>
<dbReference type="PROSITE" id="PS00137">
    <property type="entry name" value="SUBTILASE_HIS"/>
    <property type="match status" value="1"/>
</dbReference>
<dbReference type="InterPro" id="IPR015500">
    <property type="entry name" value="Peptidase_S8_subtilisin-rel"/>
</dbReference>
<dbReference type="Pfam" id="PF16361">
    <property type="entry name" value="Peptidase_S8_N"/>
    <property type="match status" value="1"/>
</dbReference>
<keyword evidence="2 5" id="KW-0645">Protease</keyword>
<name>A0A7X9RUU5_9BACT</name>